<dbReference type="EMBL" id="BAAARJ010000008">
    <property type="protein sequence ID" value="GAA2613525.1"/>
    <property type="molecule type" value="Genomic_DNA"/>
</dbReference>
<organism evidence="3 4">
    <name type="scientific">Streptomyces axinellae</name>
    <dbReference type="NCBI Taxonomy" id="552788"/>
    <lineage>
        <taxon>Bacteria</taxon>
        <taxon>Bacillati</taxon>
        <taxon>Actinomycetota</taxon>
        <taxon>Actinomycetes</taxon>
        <taxon>Kitasatosporales</taxon>
        <taxon>Streptomycetaceae</taxon>
        <taxon>Streptomyces</taxon>
    </lineage>
</organism>
<dbReference type="InterPro" id="IPR051043">
    <property type="entry name" value="Sulfatase_Mod_Factor_Kinase"/>
</dbReference>
<feature type="compositionally biased region" description="Low complexity" evidence="1">
    <location>
        <begin position="25"/>
        <end position="37"/>
    </location>
</feature>
<evidence type="ECO:0000313" key="4">
    <source>
        <dbReference type="Proteomes" id="UP001501447"/>
    </source>
</evidence>
<proteinExistence type="predicted"/>
<evidence type="ECO:0000313" key="3">
    <source>
        <dbReference type="EMBL" id="GAA2613525.1"/>
    </source>
</evidence>
<evidence type="ECO:0000259" key="2">
    <source>
        <dbReference type="Pfam" id="PF03781"/>
    </source>
</evidence>
<dbReference type="Gene3D" id="3.90.1580.10">
    <property type="entry name" value="paralog of FGE (formylglycine-generating enzyme)"/>
    <property type="match status" value="1"/>
</dbReference>
<name>A0ABN3Q687_9ACTN</name>
<dbReference type="SUPFAM" id="SSF56436">
    <property type="entry name" value="C-type lectin-like"/>
    <property type="match status" value="1"/>
</dbReference>
<accession>A0ABN3Q687</accession>
<dbReference type="InterPro" id="IPR016187">
    <property type="entry name" value="CTDL_fold"/>
</dbReference>
<feature type="compositionally biased region" description="Low complexity" evidence="1">
    <location>
        <begin position="51"/>
        <end position="61"/>
    </location>
</feature>
<comment type="caution">
    <text evidence="3">The sequence shown here is derived from an EMBL/GenBank/DDBJ whole genome shotgun (WGS) entry which is preliminary data.</text>
</comment>
<dbReference type="RefSeq" id="WP_344565959.1">
    <property type="nucleotide sequence ID" value="NZ_BAAARJ010000008.1"/>
</dbReference>
<sequence>MSPADTGAGAGAGPGGGARVRSCCAPARRPSAPEAGPARPPAEVPAPAPAAVPAQAAPEAAADAYRTRVELPGGTFRMGSEDADVNPGDGEGPVREVAVAPFAMDAHAVTNARFAAFTEATGHRTDAERFGWSYVFAKFLPGPLRKVSPRPDATPWWCGVEGARWNAPEGPGSGLDGRWDHPVVHISWEDARAFCAWDGGRLPTEPEWEYAARGGLDQARYPWGDELTPGGAHRCNIWQGAFPAKNTAEDGYTGTAPVHAYPPNGFGLHNVSGNVWEWTADTWHPQEPGLRAMRGGSYLCHDSYCNRYRVAARTANTPDSSTGNLGFRVVRDPAPAPASAA</sequence>
<dbReference type="PANTHER" id="PTHR23150:SF19">
    <property type="entry name" value="FORMYLGLYCINE-GENERATING ENZYME"/>
    <property type="match status" value="1"/>
</dbReference>
<dbReference type="InterPro" id="IPR042095">
    <property type="entry name" value="SUMF_sf"/>
</dbReference>
<gene>
    <name evidence="3" type="ORF">GCM10009863_29070</name>
</gene>
<feature type="compositionally biased region" description="Pro residues" evidence="1">
    <location>
        <begin position="38"/>
        <end position="50"/>
    </location>
</feature>
<dbReference type="InterPro" id="IPR005532">
    <property type="entry name" value="SUMF_dom"/>
</dbReference>
<evidence type="ECO:0000256" key="1">
    <source>
        <dbReference type="SAM" id="MobiDB-lite"/>
    </source>
</evidence>
<dbReference type="Proteomes" id="UP001501447">
    <property type="component" value="Unassembled WGS sequence"/>
</dbReference>
<reference evidence="3 4" key="1">
    <citation type="journal article" date="2019" name="Int. J. Syst. Evol. Microbiol.">
        <title>The Global Catalogue of Microorganisms (GCM) 10K type strain sequencing project: providing services to taxonomists for standard genome sequencing and annotation.</title>
        <authorList>
            <consortium name="The Broad Institute Genomics Platform"/>
            <consortium name="The Broad Institute Genome Sequencing Center for Infectious Disease"/>
            <person name="Wu L."/>
            <person name="Ma J."/>
        </authorList>
    </citation>
    <scope>NUCLEOTIDE SEQUENCE [LARGE SCALE GENOMIC DNA]</scope>
    <source>
        <strain evidence="3 4">JCM 16373</strain>
    </source>
</reference>
<feature type="region of interest" description="Disordered" evidence="1">
    <location>
        <begin position="1"/>
        <end position="61"/>
    </location>
</feature>
<feature type="domain" description="Sulfatase-modifying factor enzyme-like" evidence="2">
    <location>
        <begin position="67"/>
        <end position="331"/>
    </location>
</feature>
<keyword evidence="4" id="KW-1185">Reference proteome</keyword>
<dbReference type="PANTHER" id="PTHR23150">
    <property type="entry name" value="SULFATASE MODIFYING FACTOR 1, 2"/>
    <property type="match status" value="1"/>
</dbReference>
<dbReference type="Pfam" id="PF03781">
    <property type="entry name" value="FGE-sulfatase"/>
    <property type="match status" value="1"/>
</dbReference>
<feature type="compositionally biased region" description="Gly residues" evidence="1">
    <location>
        <begin position="8"/>
        <end position="18"/>
    </location>
</feature>
<protein>
    <submittedName>
        <fullName evidence="3">Formylglycine-generating enzyme family protein</fullName>
    </submittedName>
</protein>